<dbReference type="Gene3D" id="3.30.200.20">
    <property type="entry name" value="Phosphorylase Kinase, domain 1"/>
    <property type="match status" value="1"/>
</dbReference>
<evidence type="ECO:0000256" key="3">
    <source>
        <dbReference type="ARBA" id="ARBA00022679"/>
    </source>
</evidence>
<dbReference type="InterPro" id="IPR008271">
    <property type="entry name" value="Ser/Thr_kinase_AS"/>
</dbReference>
<dbReference type="InterPro" id="IPR011009">
    <property type="entry name" value="Kinase-like_dom_sf"/>
</dbReference>
<dbReference type="InterPro" id="IPR017441">
    <property type="entry name" value="Protein_kinase_ATP_BS"/>
</dbReference>
<dbReference type="AlphaFoldDB" id="A0AAJ6KXY8"/>
<keyword evidence="10" id="KW-1185">Reference proteome</keyword>
<sequence>MEVRVQAGERIGDRYELTYPVGRGGMGQVWAGFDERLDRPVAIKFLRQMEVPEDERETAGKRFRREAKATARLDHPGVPAVHDLGVHGEDLYLVMQLVPGIVLGDHIAEQERLPVGEAASVAAQVCSVLAAAHAASLVHRDLKPQNLMITPSGVVKVLDFGVAALLGPAEASRLTATGRALGTPTYIAPEQAQGGTVGPAADLYALGCILFEMLSGNPPYEAANAPDLMRRHIDSPIPIITEYRPDVPDDLAHLIYCLLAKDPAERPASAGEVQQLLAPFLDGGDTGALAARTPHKLSDTAPHFAALPVPPQRSTQGLVELRAKARTLAENERFMQAAEVLERALGRVPQGAEFVTVEIVELRADLANFLMLAGDFRRAGQAFEALARDLGESAGEQDLVEEFRRQAMACQVEMGESTIGAEPRSIR</sequence>
<dbReference type="PROSITE" id="PS50011">
    <property type="entry name" value="PROTEIN_KINASE_DOM"/>
    <property type="match status" value="1"/>
</dbReference>
<dbReference type="PANTHER" id="PTHR43289">
    <property type="entry name" value="MITOGEN-ACTIVATED PROTEIN KINASE KINASE KINASE 20-RELATED"/>
    <property type="match status" value="1"/>
</dbReference>
<evidence type="ECO:0000313" key="10">
    <source>
        <dbReference type="Proteomes" id="UP001235874"/>
    </source>
</evidence>
<dbReference type="SUPFAM" id="SSF56112">
    <property type="entry name" value="Protein kinase-like (PK-like)"/>
    <property type="match status" value="1"/>
</dbReference>
<dbReference type="Proteomes" id="UP001235874">
    <property type="component" value="Chromosome"/>
</dbReference>
<dbReference type="Pfam" id="PF00069">
    <property type="entry name" value="Pkinase"/>
    <property type="match status" value="1"/>
</dbReference>
<feature type="binding site" evidence="7">
    <location>
        <position position="44"/>
    </location>
    <ligand>
        <name>ATP</name>
        <dbReference type="ChEBI" id="CHEBI:30616"/>
    </ligand>
</feature>
<evidence type="ECO:0000256" key="2">
    <source>
        <dbReference type="ARBA" id="ARBA00022527"/>
    </source>
</evidence>
<reference evidence="9 10" key="1">
    <citation type="submission" date="2023-07" db="EMBL/GenBank/DDBJ databases">
        <title>Micromonospora profundi TRM 95458 converts glycerol to a new osmotic compound.</title>
        <authorList>
            <person name="Lu D."/>
        </authorList>
    </citation>
    <scope>NUCLEOTIDE SEQUENCE [LARGE SCALE GENOMIC DNA]</scope>
    <source>
        <strain evidence="9 10">TRM95458</strain>
    </source>
</reference>
<evidence type="ECO:0000256" key="7">
    <source>
        <dbReference type="PROSITE-ProRule" id="PRU10141"/>
    </source>
</evidence>
<dbReference type="EMBL" id="CP130472">
    <property type="protein sequence ID" value="WLS44504.1"/>
    <property type="molecule type" value="Genomic_DNA"/>
</dbReference>
<dbReference type="PROSITE" id="PS00108">
    <property type="entry name" value="PROTEIN_KINASE_ST"/>
    <property type="match status" value="1"/>
</dbReference>
<protein>
    <recommendedName>
        <fullName evidence="1">non-specific serine/threonine protein kinase</fullName>
        <ecNumber evidence="1">2.7.11.1</ecNumber>
    </recommendedName>
</protein>
<dbReference type="EC" id="2.7.11.1" evidence="1"/>
<keyword evidence="6 7" id="KW-0067">ATP-binding</keyword>
<dbReference type="PANTHER" id="PTHR43289:SF6">
    <property type="entry name" value="SERINE_THREONINE-PROTEIN KINASE NEKL-3"/>
    <property type="match status" value="1"/>
</dbReference>
<keyword evidence="2" id="KW-0723">Serine/threonine-protein kinase</keyword>
<dbReference type="SMART" id="SM00220">
    <property type="entry name" value="S_TKc"/>
    <property type="match status" value="1"/>
</dbReference>
<keyword evidence="5 9" id="KW-0418">Kinase</keyword>
<evidence type="ECO:0000313" key="9">
    <source>
        <dbReference type="EMBL" id="WLS44504.1"/>
    </source>
</evidence>
<keyword evidence="3" id="KW-0808">Transferase</keyword>
<dbReference type="PROSITE" id="PS00107">
    <property type="entry name" value="PROTEIN_KINASE_ATP"/>
    <property type="match status" value="1"/>
</dbReference>
<dbReference type="KEGG" id="mprn:Q3V37_24420"/>
<evidence type="ECO:0000256" key="5">
    <source>
        <dbReference type="ARBA" id="ARBA00022777"/>
    </source>
</evidence>
<dbReference type="Gene3D" id="1.10.510.10">
    <property type="entry name" value="Transferase(Phosphotransferase) domain 1"/>
    <property type="match status" value="1"/>
</dbReference>
<evidence type="ECO:0000256" key="6">
    <source>
        <dbReference type="ARBA" id="ARBA00022840"/>
    </source>
</evidence>
<dbReference type="GO" id="GO:0005524">
    <property type="term" value="F:ATP binding"/>
    <property type="evidence" value="ECO:0007669"/>
    <property type="project" value="UniProtKB-UniRule"/>
</dbReference>
<dbReference type="GO" id="GO:0004674">
    <property type="term" value="F:protein serine/threonine kinase activity"/>
    <property type="evidence" value="ECO:0007669"/>
    <property type="project" value="UniProtKB-KW"/>
</dbReference>
<gene>
    <name evidence="9" type="ORF">Q3V37_24420</name>
</gene>
<dbReference type="InterPro" id="IPR000719">
    <property type="entry name" value="Prot_kinase_dom"/>
</dbReference>
<organism evidence="9 10">
    <name type="scientific">Micromonospora profundi</name>
    <dbReference type="NCBI Taxonomy" id="1420889"/>
    <lineage>
        <taxon>Bacteria</taxon>
        <taxon>Bacillati</taxon>
        <taxon>Actinomycetota</taxon>
        <taxon>Actinomycetes</taxon>
        <taxon>Micromonosporales</taxon>
        <taxon>Micromonosporaceae</taxon>
        <taxon>Micromonospora</taxon>
    </lineage>
</organism>
<accession>A0AAJ6KXY8</accession>
<evidence type="ECO:0000256" key="1">
    <source>
        <dbReference type="ARBA" id="ARBA00012513"/>
    </source>
</evidence>
<evidence type="ECO:0000256" key="4">
    <source>
        <dbReference type="ARBA" id="ARBA00022741"/>
    </source>
</evidence>
<proteinExistence type="predicted"/>
<dbReference type="CDD" id="cd14014">
    <property type="entry name" value="STKc_PknB_like"/>
    <property type="match status" value="1"/>
</dbReference>
<name>A0AAJ6KXY8_9ACTN</name>
<dbReference type="FunFam" id="1.10.510.10:FF:000021">
    <property type="entry name" value="Serine/threonine protein kinase"/>
    <property type="match status" value="1"/>
</dbReference>
<keyword evidence="4 7" id="KW-0547">Nucleotide-binding</keyword>
<feature type="domain" description="Protein kinase" evidence="8">
    <location>
        <begin position="15"/>
        <end position="281"/>
    </location>
</feature>
<dbReference type="RefSeq" id="WP_306271748.1">
    <property type="nucleotide sequence ID" value="NZ_CP130472.1"/>
</dbReference>
<evidence type="ECO:0000259" key="8">
    <source>
        <dbReference type="PROSITE" id="PS50011"/>
    </source>
</evidence>